<dbReference type="PROSITE" id="PS00793">
    <property type="entry name" value="DHPS_2"/>
    <property type="match status" value="1"/>
</dbReference>
<organism evidence="17 18">
    <name type="scientific">Ajellomyces dermatitidis (strain ER-3 / ATCC MYA-2586)</name>
    <name type="common">Blastomyces dermatitidis</name>
    <dbReference type="NCBI Taxonomy" id="559297"/>
    <lineage>
        <taxon>Eukaryota</taxon>
        <taxon>Fungi</taxon>
        <taxon>Dikarya</taxon>
        <taxon>Ascomycota</taxon>
        <taxon>Pezizomycotina</taxon>
        <taxon>Eurotiomycetes</taxon>
        <taxon>Eurotiomycetidae</taxon>
        <taxon>Onygenales</taxon>
        <taxon>Ajellomycetaceae</taxon>
        <taxon>Blastomyces</taxon>
    </lineage>
</organism>
<keyword evidence="9" id="KW-0547">Nucleotide-binding</keyword>
<dbReference type="InterPro" id="IPR000489">
    <property type="entry name" value="Pterin-binding_dom"/>
</dbReference>
<dbReference type="GeneID" id="69028950"/>
<evidence type="ECO:0000256" key="3">
    <source>
        <dbReference type="ARBA" id="ARBA00001946"/>
    </source>
</evidence>
<comment type="pathway">
    <text evidence="5">Cofactor biosynthesis; tetrahydrofolate biosynthesis; 2-amino-4-hydroxy-6-hydroxymethyl-7,8-dihydropteridine diphosphate from 7,8-dihydroneopterin triphosphate: step 4/4.</text>
</comment>
<dbReference type="InterPro" id="IPR035907">
    <property type="entry name" value="Hppk_sf"/>
</dbReference>
<evidence type="ECO:0000256" key="1">
    <source>
        <dbReference type="ARBA" id="ARBA00000012"/>
    </source>
</evidence>
<evidence type="ECO:0000256" key="5">
    <source>
        <dbReference type="ARBA" id="ARBA00005051"/>
    </source>
</evidence>
<keyword evidence="11" id="KW-0067">ATP-binding</keyword>
<accession>A0ABP2F4Z3</accession>
<evidence type="ECO:0000313" key="17">
    <source>
        <dbReference type="EMBL" id="EEQ92055.1"/>
    </source>
</evidence>
<dbReference type="InterPro" id="IPR045031">
    <property type="entry name" value="DHP_synth-like"/>
</dbReference>
<sequence>MTQHKGTTIKDNVLRSPYGKGTETSQSSYLDPIRMPGGYICHAGAIDMKKQKLYCCLRSIVGCRRPRLSPEQLHVKVHISQVYIHIQTRQRKASHPVSRGRECSLGAVAYRGGSTSIGPCHINTASPLEGALDSRRSFSWYCVSSGRRDQLLRQCVGSEHQPSQTTNCSRKHGTRSFTLAAMNHRRSSSSSSTYGASASAAVPGASPCRAFIALGSNQGDRIAAIEQACREMEARGIRIIRTSGLFETAPMYVTDQESFFNGVCEIETTLGPTALLNTLQSIETGMGRRKIIDKGPRNIDLDILLYNNLKFSDPRLDIPHKLMLEREFVLRPLCQLIPKECPPLSDKKLSYQSYLESLPPSNPPPVAVTPLSPHLPPLKPSDPTRTTHLMAVLNVTPDSFSDGGQNSPANLAALAETIRTFIRNGATIIDVGGESTRPDSVPVAEQEELSRVIPAIRLIRSLPEANKIAISIDTYRAAVAEAAVNAGADIINDVSAGAMDPNMPATMAKLQKTVMLMHMRGTPQTMTKLTDYSAYVPSSGTGSASSGTGSASSGTGSASGSGLINGVANELMERIRAVESAGVRRWRIILDPGIGFAKNQAQNLEFLGNMHCLKEGYEGLRYFPWLVGTSRKGFIGRITGVTKPNERVWGTAAAVTAAVAGGADVVRVHDVEEMRQVVKMADAIYRRGD</sequence>
<evidence type="ECO:0000313" key="18">
    <source>
        <dbReference type="Proteomes" id="UP000002039"/>
    </source>
</evidence>
<evidence type="ECO:0000256" key="7">
    <source>
        <dbReference type="ARBA" id="ARBA00022679"/>
    </source>
</evidence>
<protein>
    <submittedName>
        <fullName evidence="17">Dihydropteroate synthase</fullName>
    </submittedName>
</protein>
<keyword evidence="18" id="KW-1185">Reference proteome</keyword>
<keyword evidence="8" id="KW-0479">Metal-binding</keyword>
<evidence type="ECO:0000259" key="16">
    <source>
        <dbReference type="PROSITE" id="PS50972"/>
    </source>
</evidence>
<evidence type="ECO:0000256" key="14">
    <source>
        <dbReference type="ARBA" id="ARBA00023268"/>
    </source>
</evidence>
<dbReference type="PANTHER" id="PTHR20941">
    <property type="entry name" value="FOLATE SYNTHESIS PROTEINS"/>
    <property type="match status" value="1"/>
</dbReference>
<dbReference type="PROSITE" id="PS50972">
    <property type="entry name" value="PTERIN_BINDING"/>
    <property type="match status" value="1"/>
</dbReference>
<comment type="similarity">
    <text evidence="6">In the C-terminal section; belongs to the DHPS family.</text>
</comment>
<keyword evidence="7" id="KW-0808">Transferase</keyword>
<evidence type="ECO:0000256" key="11">
    <source>
        <dbReference type="ARBA" id="ARBA00022840"/>
    </source>
</evidence>
<dbReference type="InterPro" id="IPR011005">
    <property type="entry name" value="Dihydropteroate_synth-like_sf"/>
</dbReference>
<proteinExistence type="inferred from homology"/>
<dbReference type="Proteomes" id="UP000002039">
    <property type="component" value="Unassembled WGS sequence"/>
</dbReference>
<name>A0ABP2F4Z3_AJEDR</name>
<dbReference type="NCBIfam" id="TIGR01498">
    <property type="entry name" value="folK"/>
    <property type="match status" value="1"/>
</dbReference>
<evidence type="ECO:0000256" key="13">
    <source>
        <dbReference type="ARBA" id="ARBA00022909"/>
    </source>
</evidence>
<dbReference type="Pfam" id="PF00809">
    <property type="entry name" value="Pterin_bind"/>
    <property type="match status" value="2"/>
</dbReference>
<feature type="compositionally biased region" description="Polar residues" evidence="15">
    <location>
        <begin position="1"/>
        <end position="10"/>
    </location>
</feature>
<evidence type="ECO:0000256" key="6">
    <source>
        <dbReference type="ARBA" id="ARBA00009951"/>
    </source>
</evidence>
<feature type="region of interest" description="Disordered" evidence="15">
    <location>
        <begin position="540"/>
        <end position="560"/>
    </location>
</feature>
<dbReference type="CDD" id="cd00483">
    <property type="entry name" value="HPPK"/>
    <property type="match status" value="1"/>
</dbReference>
<reference evidence="18" key="1">
    <citation type="journal article" date="2015" name="PLoS Genet.">
        <title>The dynamic genome and transcriptome of the human fungal pathogen Blastomyces and close relative Emmonsia.</title>
        <authorList>
            <person name="Munoz J.F."/>
            <person name="Gauthier G.M."/>
            <person name="Desjardins C.A."/>
            <person name="Gallo J.E."/>
            <person name="Holder J."/>
            <person name="Sullivan T.D."/>
            <person name="Marty A.J."/>
            <person name="Carmen J.C."/>
            <person name="Chen Z."/>
            <person name="Ding L."/>
            <person name="Gujja S."/>
            <person name="Magrini V."/>
            <person name="Misas E."/>
            <person name="Mitreva M."/>
            <person name="Priest M."/>
            <person name="Saif S."/>
            <person name="Whiston E.A."/>
            <person name="Young S."/>
            <person name="Zeng Q."/>
            <person name="Goldman W.E."/>
            <person name="Mardis E.R."/>
            <person name="Taylor J.W."/>
            <person name="McEwen J.G."/>
            <person name="Clay O.K."/>
            <person name="Klein B.S."/>
            <person name="Cuomo C.A."/>
        </authorList>
    </citation>
    <scope>NUCLEOTIDE SEQUENCE [LARGE SCALE GENOMIC DNA]</scope>
    <source>
        <strain evidence="18">ER-3 / ATCC MYA-2586</strain>
    </source>
</reference>
<dbReference type="SUPFAM" id="SSF51717">
    <property type="entry name" value="Dihydropteroate synthetase-like"/>
    <property type="match status" value="1"/>
</dbReference>
<gene>
    <name evidence="17" type="ORF">BDCG_07175</name>
</gene>
<evidence type="ECO:0000256" key="10">
    <source>
        <dbReference type="ARBA" id="ARBA00022777"/>
    </source>
</evidence>
<keyword evidence="12" id="KW-0460">Magnesium</keyword>
<dbReference type="InterPro" id="IPR000550">
    <property type="entry name" value="Hppk"/>
</dbReference>
<dbReference type="PROSITE" id="PS00792">
    <property type="entry name" value="DHPS_1"/>
    <property type="match status" value="1"/>
</dbReference>
<keyword evidence="10" id="KW-0418">Kinase</keyword>
<feature type="region of interest" description="Disordered" evidence="15">
    <location>
        <begin position="1"/>
        <end position="29"/>
    </location>
</feature>
<evidence type="ECO:0000256" key="15">
    <source>
        <dbReference type="SAM" id="MobiDB-lite"/>
    </source>
</evidence>
<dbReference type="Gene3D" id="3.30.70.560">
    <property type="entry name" value="7,8-Dihydro-6-hydroxymethylpterin-pyrophosphokinase HPPK"/>
    <property type="match status" value="1"/>
</dbReference>
<keyword evidence="13" id="KW-0289">Folate biosynthesis</keyword>
<dbReference type="SUPFAM" id="SSF55083">
    <property type="entry name" value="6-hydroxymethyl-7,8-dihydropterin pyrophosphokinase, HPPK"/>
    <property type="match status" value="1"/>
</dbReference>
<dbReference type="EMBL" id="EQ999980">
    <property type="protein sequence ID" value="EEQ92055.1"/>
    <property type="molecule type" value="Genomic_DNA"/>
</dbReference>
<dbReference type="CDD" id="cd00739">
    <property type="entry name" value="DHPS"/>
    <property type="match status" value="1"/>
</dbReference>
<dbReference type="Pfam" id="PF01288">
    <property type="entry name" value="HPPK"/>
    <property type="match status" value="1"/>
</dbReference>
<comment type="catalytic activity">
    <reaction evidence="2">
        <text>6-hydroxymethyl-7,8-dihydropterin + ATP = (7,8-dihydropterin-6-yl)methyl diphosphate + AMP + H(+)</text>
        <dbReference type="Rhea" id="RHEA:11412"/>
        <dbReference type="ChEBI" id="CHEBI:15378"/>
        <dbReference type="ChEBI" id="CHEBI:30616"/>
        <dbReference type="ChEBI" id="CHEBI:44841"/>
        <dbReference type="ChEBI" id="CHEBI:72950"/>
        <dbReference type="ChEBI" id="CHEBI:456215"/>
        <dbReference type="EC" id="2.7.6.3"/>
    </reaction>
</comment>
<keyword evidence="14" id="KW-0511">Multifunctional enzyme</keyword>
<comment type="pathway">
    <text evidence="4">Cofactor biosynthesis; tetrahydrofolate biosynthesis; 7,8-dihydrofolate from 2-amino-4-hydroxy-6-hydroxymethyl-7,8-dihydropteridine diphosphate and 4-aminobenzoate: step 1/2.</text>
</comment>
<evidence type="ECO:0000256" key="8">
    <source>
        <dbReference type="ARBA" id="ARBA00022723"/>
    </source>
</evidence>
<dbReference type="InterPro" id="IPR006390">
    <property type="entry name" value="DHP_synth_dom"/>
</dbReference>
<dbReference type="Gene3D" id="3.20.20.20">
    <property type="entry name" value="Dihydropteroate synthase-like"/>
    <property type="match status" value="1"/>
</dbReference>
<evidence type="ECO:0000256" key="12">
    <source>
        <dbReference type="ARBA" id="ARBA00022842"/>
    </source>
</evidence>
<feature type="domain" description="Pterin-binding" evidence="16">
    <location>
        <begin position="387"/>
        <end position="679"/>
    </location>
</feature>
<evidence type="ECO:0000256" key="9">
    <source>
        <dbReference type="ARBA" id="ARBA00022741"/>
    </source>
</evidence>
<comment type="catalytic activity">
    <reaction evidence="1">
        <text>(7,8-dihydropterin-6-yl)methyl diphosphate + 4-aminobenzoate = 7,8-dihydropteroate + diphosphate</text>
        <dbReference type="Rhea" id="RHEA:19949"/>
        <dbReference type="ChEBI" id="CHEBI:17836"/>
        <dbReference type="ChEBI" id="CHEBI:17839"/>
        <dbReference type="ChEBI" id="CHEBI:33019"/>
        <dbReference type="ChEBI" id="CHEBI:72950"/>
        <dbReference type="EC" id="2.5.1.15"/>
    </reaction>
</comment>
<evidence type="ECO:0000256" key="4">
    <source>
        <dbReference type="ARBA" id="ARBA00004763"/>
    </source>
</evidence>
<dbReference type="PROSITE" id="PS00794">
    <property type="entry name" value="HPPK"/>
    <property type="match status" value="1"/>
</dbReference>
<dbReference type="RefSeq" id="XP_045278467.1">
    <property type="nucleotide sequence ID" value="XM_045422954.1"/>
</dbReference>
<evidence type="ECO:0000256" key="2">
    <source>
        <dbReference type="ARBA" id="ARBA00000198"/>
    </source>
</evidence>
<comment type="cofactor">
    <cofactor evidence="3">
        <name>Mg(2+)</name>
        <dbReference type="ChEBI" id="CHEBI:18420"/>
    </cofactor>
</comment>
<dbReference type="PANTHER" id="PTHR20941:SF1">
    <property type="entry name" value="FOLIC ACID SYNTHESIS PROTEIN FOL1"/>
    <property type="match status" value="1"/>
</dbReference>